<dbReference type="Gene3D" id="3.30.310.110">
    <property type="entry name" value="XisI-like"/>
    <property type="match status" value="1"/>
</dbReference>
<evidence type="ECO:0000313" key="2">
    <source>
        <dbReference type="Proteomes" id="UP000003273"/>
    </source>
</evidence>
<comment type="caution">
    <text evidence="1">The sequence shown here is derived from an EMBL/GenBank/DDBJ whole genome shotgun (WGS) entry which is preliminary data.</text>
</comment>
<protein>
    <recommendedName>
        <fullName evidence="3">XisI protein</fullName>
    </recommendedName>
</protein>
<accession>I4GZA4</accession>
<sequence length="50" mass="5401">MGIANELVNLGVSKEDIVLAVHQPLLRPYPIQGLQSVNFLDTNAATEPLT</sequence>
<proteinExistence type="predicted"/>
<evidence type="ECO:0008006" key="3">
    <source>
        <dbReference type="Google" id="ProtNLM"/>
    </source>
</evidence>
<organism evidence="1 2">
    <name type="scientific">Microcystis aeruginosa PCC 9806</name>
    <dbReference type="NCBI Taxonomy" id="1160282"/>
    <lineage>
        <taxon>Bacteria</taxon>
        <taxon>Bacillati</taxon>
        <taxon>Cyanobacteriota</taxon>
        <taxon>Cyanophyceae</taxon>
        <taxon>Oscillatoriophycideae</taxon>
        <taxon>Chroococcales</taxon>
        <taxon>Microcystaceae</taxon>
        <taxon>Microcystis</taxon>
    </lineage>
</organism>
<reference evidence="1 2" key="1">
    <citation type="submission" date="2012-04" db="EMBL/GenBank/DDBJ databases">
        <authorList>
            <person name="Genoscope - CEA"/>
        </authorList>
    </citation>
    <scope>NUCLEOTIDE SEQUENCE [LARGE SCALE GENOMIC DNA]</scope>
    <source>
        <strain evidence="1 2">9806</strain>
    </source>
</reference>
<name>I4GZA4_MICAE</name>
<dbReference type="InterPro" id="IPR035943">
    <property type="entry name" value="XisI-like_sf"/>
</dbReference>
<dbReference type="Proteomes" id="UP000003273">
    <property type="component" value="Unassembled WGS sequence"/>
</dbReference>
<dbReference type="HOGENOM" id="CLU_3119755_0_0_3"/>
<dbReference type="InterPro" id="IPR014968">
    <property type="entry name" value="XisI"/>
</dbReference>
<dbReference type="Pfam" id="PF08869">
    <property type="entry name" value="XisI"/>
    <property type="match status" value="1"/>
</dbReference>
<evidence type="ECO:0000313" key="1">
    <source>
        <dbReference type="EMBL" id="CCI15128.1"/>
    </source>
</evidence>
<dbReference type="SUPFAM" id="SSF143847">
    <property type="entry name" value="XisI-like"/>
    <property type="match status" value="1"/>
</dbReference>
<gene>
    <name evidence="1" type="ORF">MICAE_490037</name>
</gene>
<dbReference type="AlphaFoldDB" id="I4GZA4"/>
<dbReference type="EMBL" id="CAIL01000255">
    <property type="protein sequence ID" value="CCI15128.1"/>
    <property type="molecule type" value="Genomic_DNA"/>
</dbReference>